<name>A0ABQ7R827_PLUXY</name>
<comment type="caution">
    <text evidence="2">The sequence shown here is derived from an EMBL/GenBank/DDBJ whole genome shotgun (WGS) entry which is preliminary data.</text>
</comment>
<evidence type="ECO:0000313" key="3">
    <source>
        <dbReference type="Proteomes" id="UP000823941"/>
    </source>
</evidence>
<gene>
    <name evidence="2" type="ORF">JYU34_000532</name>
</gene>
<keyword evidence="3" id="KW-1185">Reference proteome</keyword>
<proteinExistence type="predicted"/>
<evidence type="ECO:0000256" key="1">
    <source>
        <dbReference type="SAM" id="MobiDB-lite"/>
    </source>
</evidence>
<feature type="region of interest" description="Disordered" evidence="1">
    <location>
        <begin position="54"/>
        <end position="116"/>
    </location>
</feature>
<dbReference type="Proteomes" id="UP000823941">
    <property type="component" value="Chromosome 1"/>
</dbReference>
<feature type="compositionally biased region" description="Gly residues" evidence="1">
    <location>
        <begin position="85"/>
        <end position="101"/>
    </location>
</feature>
<sequence>MGNGVSNSQRSGSGEHRSRNVTKWYAKVLHSRRLRLARRVSCVERRPTHVTNECNEHRRRRRRRRGATSGMRCGSSRPLTHVVAAGGGGAARGPGGGGGRRGAVTPPPTLDPAPAF</sequence>
<accession>A0ABQ7R827</accession>
<feature type="compositionally biased region" description="Polar residues" evidence="1">
    <location>
        <begin position="1"/>
        <end position="12"/>
    </location>
</feature>
<organism evidence="2 3">
    <name type="scientific">Plutella xylostella</name>
    <name type="common">Diamondback moth</name>
    <name type="synonym">Plutella maculipennis</name>
    <dbReference type="NCBI Taxonomy" id="51655"/>
    <lineage>
        <taxon>Eukaryota</taxon>
        <taxon>Metazoa</taxon>
        <taxon>Ecdysozoa</taxon>
        <taxon>Arthropoda</taxon>
        <taxon>Hexapoda</taxon>
        <taxon>Insecta</taxon>
        <taxon>Pterygota</taxon>
        <taxon>Neoptera</taxon>
        <taxon>Endopterygota</taxon>
        <taxon>Lepidoptera</taxon>
        <taxon>Glossata</taxon>
        <taxon>Ditrysia</taxon>
        <taxon>Yponomeutoidea</taxon>
        <taxon>Plutellidae</taxon>
        <taxon>Plutella</taxon>
    </lineage>
</organism>
<feature type="compositionally biased region" description="Pro residues" evidence="1">
    <location>
        <begin position="105"/>
        <end position="116"/>
    </location>
</feature>
<reference evidence="2 3" key="1">
    <citation type="submission" date="2021-06" db="EMBL/GenBank/DDBJ databases">
        <title>A haploid diamondback moth (Plutella xylostella L.) genome assembly resolves 31 chromosomes and identifies a diamide resistance mutation.</title>
        <authorList>
            <person name="Ward C.M."/>
            <person name="Perry K.D."/>
            <person name="Baker G."/>
            <person name="Powis K."/>
            <person name="Heckel D.G."/>
            <person name="Baxter S.W."/>
        </authorList>
    </citation>
    <scope>NUCLEOTIDE SEQUENCE [LARGE SCALE GENOMIC DNA]</scope>
    <source>
        <strain evidence="2 3">LV</strain>
        <tissue evidence="2">Single pupa</tissue>
    </source>
</reference>
<feature type="region of interest" description="Disordered" evidence="1">
    <location>
        <begin position="1"/>
        <end position="21"/>
    </location>
</feature>
<protein>
    <submittedName>
        <fullName evidence="2">Uncharacterized protein</fullName>
    </submittedName>
</protein>
<evidence type="ECO:0000313" key="2">
    <source>
        <dbReference type="EMBL" id="KAG7313411.1"/>
    </source>
</evidence>
<feature type="compositionally biased region" description="Basic residues" evidence="1">
    <location>
        <begin position="57"/>
        <end position="66"/>
    </location>
</feature>
<dbReference type="EMBL" id="JAHIBW010000001">
    <property type="protein sequence ID" value="KAG7313411.1"/>
    <property type="molecule type" value="Genomic_DNA"/>
</dbReference>